<dbReference type="Gene3D" id="1.10.443.10">
    <property type="entry name" value="Intergrase catalytic core"/>
    <property type="match status" value="1"/>
</dbReference>
<feature type="domain" description="Tyr recombinase" evidence="5">
    <location>
        <begin position="209"/>
        <end position="332"/>
    </location>
</feature>
<evidence type="ECO:0000256" key="3">
    <source>
        <dbReference type="ARBA" id="ARBA00023125"/>
    </source>
</evidence>
<dbReference type="GO" id="GO:0003677">
    <property type="term" value="F:DNA binding"/>
    <property type="evidence" value="ECO:0007669"/>
    <property type="project" value="UniProtKB-KW"/>
</dbReference>
<dbReference type="RefSeq" id="WP_183893968.1">
    <property type="nucleotide sequence ID" value="NZ_JACIDV010000002.1"/>
</dbReference>
<dbReference type="AlphaFoldDB" id="A0A7W6G1P9"/>
<reference evidence="6 7" key="1">
    <citation type="submission" date="2020-08" db="EMBL/GenBank/DDBJ databases">
        <title>Genomic Encyclopedia of Type Strains, Phase IV (KMG-IV): sequencing the most valuable type-strain genomes for metagenomic binning, comparative biology and taxonomic classification.</title>
        <authorList>
            <person name="Goeker M."/>
        </authorList>
    </citation>
    <scope>NUCLEOTIDE SEQUENCE [LARGE SCALE GENOMIC DNA]</scope>
    <source>
        <strain evidence="6 7">DSM 26438</strain>
    </source>
</reference>
<evidence type="ECO:0000256" key="4">
    <source>
        <dbReference type="ARBA" id="ARBA00023172"/>
    </source>
</evidence>
<evidence type="ECO:0000313" key="6">
    <source>
        <dbReference type="EMBL" id="MBB3944751.1"/>
    </source>
</evidence>
<dbReference type="SUPFAM" id="SSF56349">
    <property type="entry name" value="DNA breaking-rejoining enzymes"/>
    <property type="match status" value="1"/>
</dbReference>
<dbReference type="GO" id="GO:0006310">
    <property type="term" value="P:DNA recombination"/>
    <property type="evidence" value="ECO:0007669"/>
    <property type="project" value="UniProtKB-KW"/>
</dbReference>
<sequence length="360" mass="40276">MADRKRPKGFQIFQDKKPPFKWRCYHRKTGSTIDIDQFPLWTMEFYGECYRISQLHEKSNAVKAGTLGALITKYRASPAFQTEISARTRSDYQKCFDYLKSIENTPLTAFKPPLIVKIRDKAGESKGRKFGSYVRTVLSLLFAWGKERGEVKENPAAGIKAIKRPKNAPEANRPWMDSERDAVLAALPSHMLPAVTLMMFYGLDPQDAISLPRTAIRKGMIDTKRGKTGEAVLLPLLDPVSAALDAAPEHSAMTLCANSHGKPWTVSGFRASWRPVRMALEEQGSVQPGLTLKGLRHTVATILREMNMDYGTIANVLGQKTEAMAKHYSRRADMSKQTNAAVKDFAAEVNRRKTNSVKPS</sequence>
<protein>
    <submittedName>
        <fullName evidence="6">Integrase</fullName>
    </submittedName>
</protein>
<keyword evidence="3" id="KW-0238">DNA-binding</keyword>
<comment type="caution">
    <text evidence="6">The sequence shown here is derived from an EMBL/GenBank/DDBJ whole genome shotgun (WGS) entry which is preliminary data.</text>
</comment>
<dbReference type="InterPro" id="IPR050808">
    <property type="entry name" value="Phage_Integrase"/>
</dbReference>
<proteinExistence type="inferred from homology"/>
<evidence type="ECO:0000313" key="7">
    <source>
        <dbReference type="Proteomes" id="UP000565286"/>
    </source>
</evidence>
<dbReference type="InterPro" id="IPR010998">
    <property type="entry name" value="Integrase_recombinase_N"/>
</dbReference>
<organism evidence="6 7">
    <name type="scientific">Rhizobium skierniewicense</name>
    <dbReference type="NCBI Taxonomy" id="984260"/>
    <lineage>
        <taxon>Bacteria</taxon>
        <taxon>Pseudomonadati</taxon>
        <taxon>Pseudomonadota</taxon>
        <taxon>Alphaproteobacteria</taxon>
        <taxon>Hyphomicrobiales</taxon>
        <taxon>Rhizobiaceae</taxon>
        <taxon>Rhizobium/Agrobacterium group</taxon>
        <taxon>Rhizobium</taxon>
    </lineage>
</organism>
<dbReference type="InterPro" id="IPR002104">
    <property type="entry name" value="Integrase_catalytic"/>
</dbReference>
<dbReference type="InterPro" id="IPR011010">
    <property type="entry name" value="DNA_brk_join_enz"/>
</dbReference>
<keyword evidence="2" id="KW-0229">DNA integration</keyword>
<dbReference type="PANTHER" id="PTHR30629">
    <property type="entry name" value="PROPHAGE INTEGRASE"/>
    <property type="match status" value="1"/>
</dbReference>
<evidence type="ECO:0000256" key="1">
    <source>
        <dbReference type="ARBA" id="ARBA00008857"/>
    </source>
</evidence>
<name>A0A7W6G1P9_9HYPH</name>
<dbReference type="Proteomes" id="UP000565286">
    <property type="component" value="Unassembled WGS sequence"/>
</dbReference>
<dbReference type="EMBL" id="JACIDV010000002">
    <property type="protein sequence ID" value="MBB3944751.1"/>
    <property type="molecule type" value="Genomic_DNA"/>
</dbReference>
<dbReference type="PANTHER" id="PTHR30629:SF2">
    <property type="entry name" value="PROPHAGE INTEGRASE INTS-RELATED"/>
    <property type="match status" value="1"/>
</dbReference>
<dbReference type="GO" id="GO:0015074">
    <property type="term" value="P:DNA integration"/>
    <property type="evidence" value="ECO:0007669"/>
    <property type="project" value="UniProtKB-KW"/>
</dbReference>
<accession>A0A7W6G1P9</accession>
<evidence type="ECO:0000259" key="5">
    <source>
        <dbReference type="Pfam" id="PF00589"/>
    </source>
</evidence>
<dbReference type="Gene3D" id="1.10.150.130">
    <property type="match status" value="1"/>
</dbReference>
<keyword evidence="7" id="KW-1185">Reference proteome</keyword>
<comment type="similarity">
    <text evidence="1">Belongs to the 'phage' integrase family.</text>
</comment>
<gene>
    <name evidence="6" type="ORF">GGQ73_000676</name>
</gene>
<dbReference type="Pfam" id="PF00589">
    <property type="entry name" value="Phage_integrase"/>
    <property type="match status" value="1"/>
</dbReference>
<dbReference type="InterPro" id="IPR013762">
    <property type="entry name" value="Integrase-like_cat_sf"/>
</dbReference>
<evidence type="ECO:0000256" key="2">
    <source>
        <dbReference type="ARBA" id="ARBA00022908"/>
    </source>
</evidence>
<keyword evidence="4" id="KW-0233">DNA recombination</keyword>